<dbReference type="Proteomes" id="UP000217257">
    <property type="component" value="Chromosome"/>
</dbReference>
<sequence>MKPASGEESVLLMDRLARSRAWGDLLLGAQVLLWAVFPGCGHSEVEPLDQEPGLSSTVENPLWSTNSMTPNGLIMNGLIMNGLSTNGLIMNGLMTSGLSSATFKDWFNANPEGYSSMVMKYVVGCAVQSGQGRTWTNPLTQVSYTWNGVLGLTPDWASGLPATEREQQLLTACLAAHVNKYGLQVLVSVQGLNAKGVALPRESNELTTFSVLEGAFFGNLAVGGSAYVCRGSTLNGMESSLRACGLTSQDTGVSVECPPLVHVGPCSSYCQLDSTKSYYTQCTYGGKTYAPLTTRLRATDIYKCGDGVCQVSESCGTGSHYNNCSDCGARR</sequence>
<accession>A0A250JE01</accession>
<dbReference type="AlphaFoldDB" id="A0A250JE01"/>
<proteinExistence type="predicted"/>
<name>A0A250JE01_9BACT</name>
<protein>
    <submittedName>
        <fullName evidence="1">Uncharacterized protein</fullName>
    </submittedName>
</protein>
<organism evidence="1 2">
    <name type="scientific">Cystobacter fuscus</name>
    <dbReference type="NCBI Taxonomy" id="43"/>
    <lineage>
        <taxon>Bacteria</taxon>
        <taxon>Pseudomonadati</taxon>
        <taxon>Myxococcota</taxon>
        <taxon>Myxococcia</taxon>
        <taxon>Myxococcales</taxon>
        <taxon>Cystobacterineae</taxon>
        <taxon>Archangiaceae</taxon>
        <taxon>Cystobacter</taxon>
    </lineage>
</organism>
<dbReference type="EMBL" id="CP022098">
    <property type="protein sequence ID" value="ATB42119.1"/>
    <property type="molecule type" value="Genomic_DNA"/>
</dbReference>
<reference evidence="1 2" key="1">
    <citation type="submission" date="2017-06" db="EMBL/GenBank/DDBJ databases">
        <title>Sequencing and comparative analysis of myxobacterial genomes.</title>
        <authorList>
            <person name="Rupp O."/>
            <person name="Goesmann A."/>
            <person name="Sogaard-Andersen L."/>
        </authorList>
    </citation>
    <scope>NUCLEOTIDE SEQUENCE [LARGE SCALE GENOMIC DNA]</scope>
    <source>
        <strain evidence="1 2">DSM 52655</strain>
    </source>
</reference>
<dbReference type="KEGG" id="cfus:CYFUS_007596"/>
<gene>
    <name evidence="1" type="ORF">CYFUS_007596</name>
</gene>
<evidence type="ECO:0000313" key="1">
    <source>
        <dbReference type="EMBL" id="ATB42119.1"/>
    </source>
</evidence>
<evidence type="ECO:0000313" key="2">
    <source>
        <dbReference type="Proteomes" id="UP000217257"/>
    </source>
</evidence>